<keyword evidence="3" id="KW-1185">Reference proteome</keyword>
<dbReference type="Proteomes" id="UP000011713">
    <property type="component" value="Unassembled WGS sequence"/>
</dbReference>
<dbReference type="AlphaFoldDB" id="M4C4H9"/>
<proteinExistence type="predicted"/>
<sequence>MQKTVRITRRNGRKKSCLKRSQRTARASSIKCTSVILRTTWKLCDARKDRIAGAQCGKN</sequence>
<dbReference type="InParanoid" id="M4C4H9"/>
<evidence type="ECO:0000313" key="2">
    <source>
        <dbReference type="EnsemblProtists" id="HpaP813997"/>
    </source>
</evidence>
<dbReference type="VEuPathDB" id="FungiDB:HpaG813997"/>
<dbReference type="EnsemblProtists" id="HpaT813997">
    <property type="protein sequence ID" value="HpaP813997"/>
    <property type="gene ID" value="HpaG813997"/>
</dbReference>
<evidence type="ECO:0000256" key="1">
    <source>
        <dbReference type="SAM" id="MobiDB-lite"/>
    </source>
</evidence>
<reference evidence="2" key="2">
    <citation type="submission" date="2015-06" db="UniProtKB">
        <authorList>
            <consortium name="EnsemblProtists"/>
        </authorList>
    </citation>
    <scope>IDENTIFICATION</scope>
    <source>
        <strain evidence="2">Emoy2</strain>
    </source>
</reference>
<accession>M4C4H9</accession>
<dbReference type="HOGENOM" id="CLU_2965770_0_0_1"/>
<evidence type="ECO:0000313" key="3">
    <source>
        <dbReference type="Proteomes" id="UP000011713"/>
    </source>
</evidence>
<reference evidence="3" key="1">
    <citation type="journal article" date="2010" name="Science">
        <title>Signatures of adaptation to obligate biotrophy in the Hyaloperonospora arabidopsidis genome.</title>
        <authorList>
            <person name="Baxter L."/>
            <person name="Tripathy S."/>
            <person name="Ishaque N."/>
            <person name="Boot N."/>
            <person name="Cabral A."/>
            <person name="Kemen E."/>
            <person name="Thines M."/>
            <person name="Ah-Fong A."/>
            <person name="Anderson R."/>
            <person name="Badejoko W."/>
            <person name="Bittner-Eddy P."/>
            <person name="Boore J.L."/>
            <person name="Chibucos M.C."/>
            <person name="Coates M."/>
            <person name="Dehal P."/>
            <person name="Delehaunty K."/>
            <person name="Dong S."/>
            <person name="Downton P."/>
            <person name="Dumas B."/>
            <person name="Fabro G."/>
            <person name="Fronick C."/>
            <person name="Fuerstenberg S.I."/>
            <person name="Fulton L."/>
            <person name="Gaulin E."/>
            <person name="Govers F."/>
            <person name="Hughes L."/>
            <person name="Humphray S."/>
            <person name="Jiang R.H."/>
            <person name="Judelson H."/>
            <person name="Kamoun S."/>
            <person name="Kyung K."/>
            <person name="Meijer H."/>
            <person name="Minx P."/>
            <person name="Morris P."/>
            <person name="Nelson J."/>
            <person name="Phuntumart V."/>
            <person name="Qutob D."/>
            <person name="Rehmany A."/>
            <person name="Rougon-Cardoso A."/>
            <person name="Ryden P."/>
            <person name="Torto-Alalibo T."/>
            <person name="Studholme D."/>
            <person name="Wang Y."/>
            <person name="Win J."/>
            <person name="Wood J."/>
            <person name="Clifton S.W."/>
            <person name="Rogers J."/>
            <person name="Van den Ackerveken G."/>
            <person name="Jones J.D."/>
            <person name="McDowell J.M."/>
            <person name="Beynon J."/>
            <person name="Tyler B.M."/>
        </authorList>
    </citation>
    <scope>NUCLEOTIDE SEQUENCE [LARGE SCALE GENOMIC DNA]</scope>
    <source>
        <strain evidence="3">Emoy2</strain>
    </source>
</reference>
<protein>
    <submittedName>
        <fullName evidence="2">Uncharacterized protein</fullName>
    </submittedName>
</protein>
<name>M4C4H9_HYAAE</name>
<organism evidence="2 3">
    <name type="scientific">Hyaloperonospora arabidopsidis (strain Emoy2)</name>
    <name type="common">Downy mildew agent</name>
    <name type="synonym">Peronospora arabidopsidis</name>
    <dbReference type="NCBI Taxonomy" id="559515"/>
    <lineage>
        <taxon>Eukaryota</taxon>
        <taxon>Sar</taxon>
        <taxon>Stramenopiles</taxon>
        <taxon>Oomycota</taxon>
        <taxon>Peronosporomycetes</taxon>
        <taxon>Peronosporales</taxon>
        <taxon>Peronosporaceae</taxon>
        <taxon>Hyaloperonospora</taxon>
    </lineage>
</organism>
<dbReference type="EMBL" id="ABWE02003126">
    <property type="status" value="NOT_ANNOTATED_CDS"/>
    <property type="molecule type" value="Genomic_DNA"/>
</dbReference>
<feature type="region of interest" description="Disordered" evidence="1">
    <location>
        <begin position="1"/>
        <end position="20"/>
    </location>
</feature>